<evidence type="ECO:0000313" key="1">
    <source>
        <dbReference type="EMBL" id="KAK8850122.1"/>
    </source>
</evidence>
<reference evidence="2 3" key="1">
    <citation type="submission" date="2024-04" db="EMBL/GenBank/DDBJ databases">
        <title>Tritrichomonas musculus Genome.</title>
        <authorList>
            <person name="Alves-Ferreira E."/>
            <person name="Grigg M."/>
            <person name="Lorenzi H."/>
            <person name="Galac M."/>
        </authorList>
    </citation>
    <scope>NUCLEOTIDE SEQUENCE [LARGE SCALE GENOMIC DNA]</scope>
    <source>
        <strain evidence="2 3">EAF2021</strain>
    </source>
</reference>
<dbReference type="Proteomes" id="UP001470230">
    <property type="component" value="Unassembled WGS sequence"/>
</dbReference>
<keyword evidence="3" id="KW-1185">Reference proteome</keyword>
<proteinExistence type="predicted"/>
<evidence type="ECO:0000313" key="2">
    <source>
        <dbReference type="EMBL" id="KAK8850125.1"/>
    </source>
</evidence>
<evidence type="ECO:0000313" key="3">
    <source>
        <dbReference type="Proteomes" id="UP001470230"/>
    </source>
</evidence>
<accession>A0ABR2HNK8</accession>
<protein>
    <submittedName>
        <fullName evidence="2">Uncharacterized protein</fullName>
    </submittedName>
</protein>
<comment type="caution">
    <text evidence="2">The sequence shown here is derived from an EMBL/GenBank/DDBJ whole genome shotgun (WGS) entry which is preliminary data.</text>
</comment>
<gene>
    <name evidence="1" type="ORF">M9Y10_018234</name>
    <name evidence="2" type="ORF">M9Y10_018237</name>
</gene>
<sequence length="141" mass="17345">MTTENYYIHINDFGDLEKYPQNEIMPKDIKRIFKYCDHLFTKRIYFFSESEKMFYRYYQNDDKYVFPVYSRPTSKKSETAYLIPDEDDNKRVSICISQQFINRVKNMSKIELERLRPKVERKTLTNDEKVMEMLHFGEFMH</sequence>
<dbReference type="EMBL" id="JAPFFF010000024">
    <property type="protein sequence ID" value="KAK8850122.1"/>
    <property type="molecule type" value="Genomic_DNA"/>
</dbReference>
<organism evidence="2 3">
    <name type="scientific">Tritrichomonas musculus</name>
    <dbReference type="NCBI Taxonomy" id="1915356"/>
    <lineage>
        <taxon>Eukaryota</taxon>
        <taxon>Metamonada</taxon>
        <taxon>Parabasalia</taxon>
        <taxon>Tritrichomonadida</taxon>
        <taxon>Tritrichomonadidae</taxon>
        <taxon>Tritrichomonas</taxon>
    </lineage>
</organism>
<name>A0ABR2HNK8_9EUKA</name>
<dbReference type="EMBL" id="JAPFFF010000024">
    <property type="protein sequence ID" value="KAK8850125.1"/>
    <property type="molecule type" value="Genomic_DNA"/>
</dbReference>